<proteinExistence type="predicted"/>
<feature type="transmembrane region" description="Helical" evidence="1">
    <location>
        <begin position="12"/>
        <end position="31"/>
    </location>
</feature>
<dbReference type="Proteomes" id="UP000428330">
    <property type="component" value="Chromosome"/>
</dbReference>
<keyword evidence="3" id="KW-1185">Reference proteome</keyword>
<feature type="transmembrane region" description="Helical" evidence="1">
    <location>
        <begin position="100"/>
        <end position="123"/>
    </location>
</feature>
<accession>A0A6I6IMB6</accession>
<feature type="transmembrane region" description="Helical" evidence="1">
    <location>
        <begin position="37"/>
        <end position="60"/>
    </location>
</feature>
<evidence type="ECO:0000313" key="3">
    <source>
        <dbReference type="Proteomes" id="UP000428330"/>
    </source>
</evidence>
<reference evidence="3" key="1">
    <citation type="submission" date="2018-12" db="EMBL/GenBank/DDBJ databases">
        <title>Complete genome sequence of Roseovarius sp. MME-070.</title>
        <authorList>
            <person name="Nam Y.-D."/>
            <person name="Kang J."/>
            <person name="Chung W.-H."/>
            <person name="Park Y.S."/>
        </authorList>
    </citation>
    <scope>NUCLEOTIDE SEQUENCE [LARGE SCALE GENOMIC DNA]</scope>
    <source>
        <strain evidence="3">MME-070</strain>
    </source>
</reference>
<gene>
    <name evidence="2" type="ORF">EI983_01460</name>
</gene>
<evidence type="ECO:0000313" key="2">
    <source>
        <dbReference type="EMBL" id="QGX97011.1"/>
    </source>
</evidence>
<name>A0A6I6IMB6_9RHOB</name>
<dbReference type="InterPro" id="IPR025291">
    <property type="entry name" value="DUF4153"/>
</dbReference>
<feature type="transmembrane region" description="Helical" evidence="1">
    <location>
        <begin position="72"/>
        <end position="94"/>
    </location>
</feature>
<keyword evidence="1" id="KW-1133">Transmembrane helix</keyword>
<organism evidence="2 3">
    <name type="scientific">Roseovarius faecimaris</name>
    <dbReference type="NCBI Taxonomy" id="2494550"/>
    <lineage>
        <taxon>Bacteria</taxon>
        <taxon>Pseudomonadati</taxon>
        <taxon>Pseudomonadota</taxon>
        <taxon>Alphaproteobacteria</taxon>
        <taxon>Rhodobacterales</taxon>
        <taxon>Roseobacteraceae</taxon>
        <taxon>Roseovarius</taxon>
    </lineage>
</organism>
<dbReference type="EMBL" id="CP034348">
    <property type="protein sequence ID" value="QGX97011.1"/>
    <property type="molecule type" value="Genomic_DNA"/>
</dbReference>
<keyword evidence="1" id="KW-0472">Membrane</keyword>
<keyword evidence="1" id="KW-0812">Transmembrane</keyword>
<protein>
    <submittedName>
        <fullName evidence="2">DUF4173 domain-containing protein</fullName>
    </submittedName>
</protein>
<dbReference type="KEGG" id="rom:EI983_01460"/>
<sequence>MSYATYAHRGAYPLLITALLAGAFALAARPFTGTDTALRAALMVWILQTVLLVVSSMMRLDLYVEVYGLTRLRLSAGIWMGVVALGLCLTFWQVRQHHSAAWLLTRCAVLGLVTLYLAMFASFDQAIARYNLTHDVPRDPIYICQLGPAALPEIRRHAPELCDNSLTPRAPLITDWREWGFRDWRVLRSLGEMSAAKAEL</sequence>
<dbReference type="Pfam" id="PF13687">
    <property type="entry name" value="DUF4153"/>
    <property type="match status" value="1"/>
</dbReference>
<dbReference type="AlphaFoldDB" id="A0A6I6IMB6"/>
<evidence type="ECO:0000256" key="1">
    <source>
        <dbReference type="SAM" id="Phobius"/>
    </source>
</evidence>